<dbReference type="EMBL" id="GBXM01035171">
    <property type="protein sequence ID" value="JAH73406.1"/>
    <property type="molecule type" value="Transcribed_RNA"/>
</dbReference>
<sequence length="51" mass="5894">MFSSDIAYFCTVSVMSYNSNSDNRNSYINVGIHIHAYTYMHGNTHCRLKKT</sequence>
<accession>A0A0E9V5Z0</accession>
<reference evidence="1" key="2">
    <citation type="journal article" date="2015" name="Fish Shellfish Immunol.">
        <title>Early steps in the European eel (Anguilla anguilla)-Vibrio vulnificus interaction in the gills: Role of the RtxA13 toxin.</title>
        <authorList>
            <person name="Callol A."/>
            <person name="Pajuelo D."/>
            <person name="Ebbesson L."/>
            <person name="Teles M."/>
            <person name="MacKenzie S."/>
            <person name="Amaro C."/>
        </authorList>
    </citation>
    <scope>NUCLEOTIDE SEQUENCE</scope>
</reference>
<dbReference type="AlphaFoldDB" id="A0A0E9V5Z0"/>
<organism evidence="1">
    <name type="scientific">Anguilla anguilla</name>
    <name type="common">European freshwater eel</name>
    <name type="synonym">Muraena anguilla</name>
    <dbReference type="NCBI Taxonomy" id="7936"/>
    <lineage>
        <taxon>Eukaryota</taxon>
        <taxon>Metazoa</taxon>
        <taxon>Chordata</taxon>
        <taxon>Craniata</taxon>
        <taxon>Vertebrata</taxon>
        <taxon>Euteleostomi</taxon>
        <taxon>Actinopterygii</taxon>
        <taxon>Neopterygii</taxon>
        <taxon>Teleostei</taxon>
        <taxon>Anguilliformes</taxon>
        <taxon>Anguillidae</taxon>
        <taxon>Anguilla</taxon>
    </lineage>
</organism>
<reference evidence="1" key="1">
    <citation type="submission" date="2014-11" db="EMBL/GenBank/DDBJ databases">
        <authorList>
            <person name="Amaro Gonzalez C."/>
        </authorList>
    </citation>
    <scope>NUCLEOTIDE SEQUENCE</scope>
</reference>
<name>A0A0E9V5Z0_ANGAN</name>
<evidence type="ECO:0000313" key="1">
    <source>
        <dbReference type="EMBL" id="JAH73406.1"/>
    </source>
</evidence>
<proteinExistence type="predicted"/>
<protein>
    <submittedName>
        <fullName evidence="1">Uncharacterized protein</fullName>
    </submittedName>
</protein>